<evidence type="ECO:0000313" key="8">
    <source>
        <dbReference type="Proteomes" id="UP000094067"/>
    </source>
</evidence>
<dbReference type="AlphaFoldDB" id="A0A1E3A5X5"/>
<organism evidence="7 8">
    <name type="scientific">Eisenbergiella tayi</name>
    <dbReference type="NCBI Taxonomy" id="1432052"/>
    <lineage>
        <taxon>Bacteria</taxon>
        <taxon>Bacillati</taxon>
        <taxon>Bacillota</taxon>
        <taxon>Clostridia</taxon>
        <taxon>Lachnospirales</taxon>
        <taxon>Lachnospiraceae</taxon>
        <taxon>Eisenbergiella</taxon>
    </lineage>
</organism>
<dbReference type="Pfam" id="PF01120">
    <property type="entry name" value="Alpha_L_fucos"/>
    <property type="match status" value="1"/>
</dbReference>
<dbReference type="PANTHER" id="PTHR10030:SF37">
    <property type="entry name" value="ALPHA-L-FUCOSIDASE-RELATED"/>
    <property type="match status" value="1"/>
</dbReference>
<dbReference type="GO" id="GO:0016139">
    <property type="term" value="P:glycoside catabolic process"/>
    <property type="evidence" value="ECO:0007669"/>
    <property type="project" value="TreeGrafter"/>
</dbReference>
<dbReference type="PANTHER" id="PTHR10030">
    <property type="entry name" value="ALPHA-L-FUCOSIDASE"/>
    <property type="match status" value="1"/>
</dbReference>
<reference evidence="7 8" key="1">
    <citation type="submission" date="2016-07" db="EMBL/GenBank/DDBJ databases">
        <title>Characterization of isolates of Eisenbergiella tayi derived from blood cultures, using whole genome sequencing.</title>
        <authorList>
            <person name="Burdz T."/>
            <person name="Wiebe D."/>
            <person name="Huynh C."/>
            <person name="Bernard K."/>
        </authorList>
    </citation>
    <scope>NUCLEOTIDE SEQUENCE [LARGE SCALE GENOMIC DNA]</scope>
    <source>
        <strain evidence="7 8">NML 110608</strain>
    </source>
</reference>
<evidence type="ECO:0000256" key="3">
    <source>
        <dbReference type="ARBA" id="ARBA00022729"/>
    </source>
</evidence>
<dbReference type="RefSeq" id="WP_069154812.1">
    <property type="nucleotide sequence ID" value="NZ_MCGH01000003.1"/>
</dbReference>
<evidence type="ECO:0000256" key="5">
    <source>
        <dbReference type="ARBA" id="ARBA00023295"/>
    </source>
</evidence>
<keyword evidence="4" id="KW-0378">Hydrolase</keyword>
<dbReference type="PATRIC" id="fig|1432052.4.peg.5540"/>
<name>A0A1E3A5X5_9FIRM</name>
<dbReference type="GO" id="GO:0005764">
    <property type="term" value="C:lysosome"/>
    <property type="evidence" value="ECO:0007669"/>
    <property type="project" value="TreeGrafter"/>
</dbReference>
<evidence type="ECO:0000313" key="7">
    <source>
        <dbReference type="EMBL" id="ODM04182.1"/>
    </source>
</evidence>
<sequence>MQSEERYPGFREDERLVGVVPSPRQIAHQKMEYFGFIHFTVNTFTGREWGNGEESPSIFNPEKLDAGQWAETAVRGGMTGLILTCKHHDGFCLWPSAYTEHSVKNSPYKGGKGDIVGELAEACREKGLKFGVYLSPWDRNNPAYGSGKAYDDYYVNQLTELLTNYGEIFTVWLDGACGEGQNGKKQVYDWERYYEVVRRLQPGANIFGCGPDVRWCGNEAGDTRPSEWSVVAAELADAEKVAALSQQEDNAQFREKKLTSTDMNLGSRDVLKDKADLIWFPAEVDVSIRPGWFYHEEENDKVRSFENLKEIYLKSVGGNCTLLLNIPPDKDGLIREEDRKSLFRLGDFIREAFQVNQAEEAEIEMVPSADCEGNDGRVLLEPGDDSWFRNPDGQRELQITLLWEKERTLDYLVVQEAIAFSQRVEQFEVSFMDEGGSWKLFAEGTTVGYKRIVPLNGLHTKGLRFKVTDARVAPVLAFVGVY</sequence>
<evidence type="ECO:0000256" key="2">
    <source>
        <dbReference type="ARBA" id="ARBA00012662"/>
    </source>
</evidence>
<dbReference type="EC" id="3.2.1.51" evidence="2"/>
<dbReference type="SUPFAM" id="SSF51445">
    <property type="entry name" value="(Trans)glycosidases"/>
    <property type="match status" value="1"/>
</dbReference>
<protein>
    <recommendedName>
        <fullName evidence="2">alpha-L-fucosidase</fullName>
        <ecNumber evidence="2">3.2.1.51</ecNumber>
    </recommendedName>
</protein>
<evidence type="ECO:0000259" key="6">
    <source>
        <dbReference type="Pfam" id="PF01120"/>
    </source>
</evidence>
<dbReference type="InterPro" id="IPR000933">
    <property type="entry name" value="Glyco_hydro_29"/>
</dbReference>
<dbReference type="Gene3D" id="3.20.20.80">
    <property type="entry name" value="Glycosidases"/>
    <property type="match status" value="1"/>
</dbReference>
<dbReference type="GO" id="GO:0004560">
    <property type="term" value="F:alpha-L-fucosidase activity"/>
    <property type="evidence" value="ECO:0007669"/>
    <property type="project" value="InterPro"/>
</dbReference>
<accession>A0A1E3A5X5</accession>
<dbReference type="Proteomes" id="UP000094067">
    <property type="component" value="Unassembled WGS sequence"/>
</dbReference>
<keyword evidence="3" id="KW-0732">Signal</keyword>
<keyword evidence="5" id="KW-0326">Glycosidase</keyword>
<dbReference type="InterPro" id="IPR057739">
    <property type="entry name" value="Glyco_hydro_29_N"/>
</dbReference>
<dbReference type="GO" id="GO:0006004">
    <property type="term" value="P:fucose metabolic process"/>
    <property type="evidence" value="ECO:0007669"/>
    <property type="project" value="TreeGrafter"/>
</dbReference>
<dbReference type="InterPro" id="IPR017853">
    <property type="entry name" value="GH"/>
</dbReference>
<dbReference type="SMART" id="SM00812">
    <property type="entry name" value="Alpha_L_fucos"/>
    <property type="match status" value="1"/>
</dbReference>
<feature type="domain" description="Glycoside hydrolase family 29 N-terminal" evidence="6">
    <location>
        <begin position="55"/>
        <end position="350"/>
    </location>
</feature>
<proteinExistence type="inferred from homology"/>
<comment type="similarity">
    <text evidence="1">Belongs to the glycosyl hydrolase 29 family.</text>
</comment>
<evidence type="ECO:0000256" key="4">
    <source>
        <dbReference type="ARBA" id="ARBA00022801"/>
    </source>
</evidence>
<dbReference type="EMBL" id="MCGH01000003">
    <property type="protein sequence ID" value="ODM04182.1"/>
    <property type="molecule type" value="Genomic_DNA"/>
</dbReference>
<gene>
    <name evidence="7" type="ORF">BEI61_04986</name>
</gene>
<evidence type="ECO:0000256" key="1">
    <source>
        <dbReference type="ARBA" id="ARBA00007951"/>
    </source>
</evidence>
<dbReference type="Gene3D" id="2.60.120.260">
    <property type="entry name" value="Galactose-binding domain-like"/>
    <property type="match status" value="1"/>
</dbReference>
<comment type="caution">
    <text evidence="7">The sequence shown here is derived from an EMBL/GenBank/DDBJ whole genome shotgun (WGS) entry which is preliminary data.</text>
</comment>